<organism evidence="9 10">
    <name type="scientific">Paracoccus sulfuroxidans</name>
    <dbReference type="NCBI Taxonomy" id="384678"/>
    <lineage>
        <taxon>Bacteria</taxon>
        <taxon>Pseudomonadati</taxon>
        <taxon>Pseudomonadota</taxon>
        <taxon>Alphaproteobacteria</taxon>
        <taxon>Rhodobacterales</taxon>
        <taxon>Paracoccaceae</taxon>
        <taxon>Paracoccus</taxon>
    </lineage>
</organism>
<dbReference type="RefSeq" id="WP_145399033.1">
    <property type="nucleotide sequence ID" value="NZ_VLKU01000009.1"/>
</dbReference>
<evidence type="ECO:0000256" key="1">
    <source>
        <dbReference type="ARBA" id="ARBA00004167"/>
    </source>
</evidence>
<dbReference type="Proteomes" id="UP000316225">
    <property type="component" value="Unassembled WGS sequence"/>
</dbReference>
<evidence type="ECO:0000259" key="8">
    <source>
        <dbReference type="Pfam" id="PF25917"/>
    </source>
</evidence>
<comment type="caution">
    <text evidence="9">The sequence shown here is derived from an EMBL/GenBank/DDBJ whole genome shotgun (WGS) entry which is preliminary data.</text>
</comment>
<evidence type="ECO:0000313" key="10">
    <source>
        <dbReference type="Proteomes" id="UP000316225"/>
    </source>
</evidence>
<keyword evidence="5" id="KW-0175">Coiled coil</keyword>
<dbReference type="GO" id="GO:0016020">
    <property type="term" value="C:membrane"/>
    <property type="evidence" value="ECO:0007669"/>
    <property type="project" value="UniProtKB-SubCell"/>
</dbReference>
<keyword evidence="2 7" id="KW-0812">Transmembrane</keyword>
<proteinExistence type="predicted"/>
<dbReference type="PANTHER" id="PTHR30386">
    <property type="entry name" value="MEMBRANE FUSION SUBUNIT OF EMRAB-TOLC MULTIDRUG EFFLUX PUMP"/>
    <property type="match status" value="1"/>
</dbReference>
<accession>A0A562NHF4</accession>
<dbReference type="InterPro" id="IPR050739">
    <property type="entry name" value="MFP"/>
</dbReference>
<feature type="transmembrane region" description="Helical" evidence="7">
    <location>
        <begin position="33"/>
        <end position="54"/>
    </location>
</feature>
<protein>
    <submittedName>
        <fullName evidence="9">Membrane fusion protein (Multidrug efflux system)</fullName>
    </submittedName>
</protein>
<feature type="domain" description="Multidrug resistance protein MdtA-like barrel-sandwich hybrid" evidence="8">
    <location>
        <begin position="69"/>
        <end position="236"/>
    </location>
</feature>
<dbReference type="InterPro" id="IPR058625">
    <property type="entry name" value="MdtA-like_BSH"/>
</dbReference>
<dbReference type="SUPFAM" id="SSF111369">
    <property type="entry name" value="HlyD-like secretion proteins"/>
    <property type="match status" value="2"/>
</dbReference>
<keyword evidence="3 7" id="KW-1133">Transmembrane helix</keyword>
<dbReference type="OrthoDB" id="9811754at2"/>
<dbReference type="EMBL" id="VLKU01000009">
    <property type="protein sequence ID" value="TWI31490.1"/>
    <property type="molecule type" value="Genomic_DNA"/>
</dbReference>
<feature type="compositionally biased region" description="Low complexity" evidence="6">
    <location>
        <begin position="13"/>
        <end position="24"/>
    </location>
</feature>
<reference evidence="9 10" key="1">
    <citation type="journal article" date="2015" name="Stand. Genomic Sci.">
        <title>Genomic Encyclopedia of Bacterial and Archaeal Type Strains, Phase III: the genomes of soil and plant-associated and newly described type strains.</title>
        <authorList>
            <person name="Whitman W.B."/>
            <person name="Woyke T."/>
            <person name="Klenk H.P."/>
            <person name="Zhou Y."/>
            <person name="Lilburn T.G."/>
            <person name="Beck B.J."/>
            <person name="De Vos P."/>
            <person name="Vandamme P."/>
            <person name="Eisen J.A."/>
            <person name="Garrity G."/>
            <person name="Hugenholtz P."/>
            <person name="Kyrpides N.C."/>
        </authorList>
    </citation>
    <scope>NUCLEOTIDE SEQUENCE [LARGE SCALE GENOMIC DNA]</scope>
    <source>
        <strain evidence="9 10">CGMCC 1.5364</strain>
    </source>
</reference>
<gene>
    <name evidence="9" type="ORF">IQ24_02942</name>
</gene>
<evidence type="ECO:0000256" key="4">
    <source>
        <dbReference type="ARBA" id="ARBA00023136"/>
    </source>
</evidence>
<dbReference type="Gene3D" id="1.10.287.470">
    <property type="entry name" value="Helix hairpin bin"/>
    <property type="match status" value="1"/>
</dbReference>
<evidence type="ECO:0000256" key="2">
    <source>
        <dbReference type="ARBA" id="ARBA00022692"/>
    </source>
</evidence>
<evidence type="ECO:0000256" key="3">
    <source>
        <dbReference type="ARBA" id="ARBA00022989"/>
    </source>
</evidence>
<keyword evidence="4 7" id="KW-0472">Membrane</keyword>
<keyword evidence="10" id="KW-1185">Reference proteome</keyword>
<evidence type="ECO:0000313" key="9">
    <source>
        <dbReference type="EMBL" id="TWI31490.1"/>
    </source>
</evidence>
<feature type="coiled-coil region" evidence="5">
    <location>
        <begin position="154"/>
        <end position="190"/>
    </location>
</feature>
<dbReference type="PANTHER" id="PTHR30386:SF26">
    <property type="entry name" value="TRANSPORT PROTEIN COMB"/>
    <property type="match status" value="1"/>
</dbReference>
<evidence type="ECO:0000256" key="7">
    <source>
        <dbReference type="SAM" id="Phobius"/>
    </source>
</evidence>
<dbReference type="Gene3D" id="2.40.50.100">
    <property type="match status" value="1"/>
</dbReference>
<sequence length="245" mass="25853">MNQPVVQFKPKTETPAVAAETPTRTPRKRDWRAVARALVIAAAIGLAVAIPLGWDSLSGAQMQAGATPVSAEVEGRVTRLLVADLQKVKKGDLLLQIDATEYQAQVQQAEAAVLAAEAQIYSIESQILLQLRVVDHAMAGLAALEAERAGLSGAEIARADAQIAEKQAEIAAERERINVLSLQAQQANAELSGKRAGLDLAMIELERTNVTAPRDGVVDASAVREGQFVGAGAPVLSVTPSVREI</sequence>
<name>A0A562NHF4_9RHOB</name>
<feature type="region of interest" description="Disordered" evidence="6">
    <location>
        <begin position="1"/>
        <end position="28"/>
    </location>
</feature>
<dbReference type="Pfam" id="PF25917">
    <property type="entry name" value="BSH_RND"/>
    <property type="match status" value="1"/>
</dbReference>
<comment type="subcellular location">
    <subcellularLocation>
        <location evidence="1">Membrane</location>
        <topology evidence="1">Single-pass membrane protein</topology>
    </subcellularLocation>
</comment>
<evidence type="ECO:0000256" key="6">
    <source>
        <dbReference type="SAM" id="MobiDB-lite"/>
    </source>
</evidence>
<evidence type="ECO:0000256" key="5">
    <source>
        <dbReference type="SAM" id="Coils"/>
    </source>
</evidence>
<dbReference type="AlphaFoldDB" id="A0A562NHF4"/>